<protein>
    <submittedName>
        <fullName evidence="1">Uncharacterized protein</fullName>
    </submittedName>
</protein>
<dbReference type="OrthoDB" id="5859941at2759"/>
<dbReference type="AlphaFoldDB" id="A0A9P7FZW0"/>
<sequence>MPPKPIPAIDRALALLEDLHKKIDALPKCECASLRQELTELKKTLAPPLPSETYSTVKKAINDASVYAEKSTRAVWIGREECLSPNDTLASDDQAVKDLCAELNDHVISKALADGNILHKRHPEIKGDRKKRPMKLQFDSQKTRDHFLTLIRTSRPPTVTKSGGAFIRRDLCPFELDLERQARFDAWSNNVKIGSLAFGVRDEKMIKFNVINRPLPSGYANRPPRGFENALLVGPPTLSLDTSLNQSNATLPLDNSTLTNPAILTALTPMTTRSSVTAAAATATVATTSSKVRV</sequence>
<reference evidence="1" key="2">
    <citation type="submission" date="2021-10" db="EMBL/GenBank/DDBJ databases">
        <title>Phylogenomics reveals ancestral predisposition of the termite-cultivated fungus Termitomyces towards a domesticated lifestyle.</title>
        <authorList>
            <person name="Auxier B."/>
            <person name="Grum-Grzhimaylo A."/>
            <person name="Cardenas M.E."/>
            <person name="Lodge J.D."/>
            <person name="Laessoe T."/>
            <person name="Pedersen O."/>
            <person name="Smith M.E."/>
            <person name="Kuyper T.W."/>
            <person name="Franco-Molano E.A."/>
            <person name="Baroni T.J."/>
            <person name="Aanen D.K."/>
        </authorList>
    </citation>
    <scope>NUCLEOTIDE SEQUENCE</scope>
    <source>
        <strain evidence="1">AP01</strain>
        <tissue evidence="1">Mycelium</tissue>
    </source>
</reference>
<name>A0A9P7FZW0_9AGAR</name>
<comment type="caution">
    <text evidence="1">The sequence shown here is derived from an EMBL/GenBank/DDBJ whole genome shotgun (WGS) entry which is preliminary data.</text>
</comment>
<dbReference type="PANTHER" id="PTHR21459:SF2">
    <property type="entry name" value="PROTEIN CBG08968"/>
    <property type="match status" value="1"/>
</dbReference>
<organism evidence="1 2">
    <name type="scientific">Asterophora parasitica</name>
    <dbReference type="NCBI Taxonomy" id="117018"/>
    <lineage>
        <taxon>Eukaryota</taxon>
        <taxon>Fungi</taxon>
        <taxon>Dikarya</taxon>
        <taxon>Basidiomycota</taxon>
        <taxon>Agaricomycotina</taxon>
        <taxon>Agaricomycetes</taxon>
        <taxon>Agaricomycetidae</taxon>
        <taxon>Agaricales</taxon>
        <taxon>Tricholomatineae</taxon>
        <taxon>Lyophyllaceae</taxon>
        <taxon>Asterophora</taxon>
    </lineage>
</organism>
<keyword evidence="2" id="KW-1185">Reference proteome</keyword>
<reference evidence="1" key="1">
    <citation type="submission" date="2020-07" db="EMBL/GenBank/DDBJ databases">
        <authorList>
            <person name="Nieuwenhuis M."/>
            <person name="Van De Peppel L.J.J."/>
        </authorList>
    </citation>
    <scope>NUCLEOTIDE SEQUENCE</scope>
    <source>
        <strain evidence="1">AP01</strain>
        <tissue evidence="1">Mycelium</tissue>
    </source>
</reference>
<evidence type="ECO:0000313" key="1">
    <source>
        <dbReference type="EMBL" id="KAG5640280.1"/>
    </source>
</evidence>
<dbReference type="Proteomes" id="UP000775547">
    <property type="component" value="Unassembled WGS sequence"/>
</dbReference>
<dbReference type="EMBL" id="JABCKV010000917">
    <property type="protein sequence ID" value="KAG5640280.1"/>
    <property type="molecule type" value="Genomic_DNA"/>
</dbReference>
<evidence type="ECO:0000313" key="2">
    <source>
        <dbReference type="Proteomes" id="UP000775547"/>
    </source>
</evidence>
<accession>A0A9P7FZW0</accession>
<proteinExistence type="predicted"/>
<gene>
    <name evidence="1" type="ORF">DXG03_009530</name>
</gene>
<dbReference type="PANTHER" id="PTHR21459">
    <property type="entry name" value="PROTEIN CBG08968"/>
    <property type="match status" value="1"/>
</dbReference>